<dbReference type="AlphaFoldDB" id="A0A448YIA3"/>
<proteinExistence type="predicted"/>
<dbReference type="InParanoid" id="A0A448YIA3"/>
<organism evidence="1 2">
    <name type="scientific">Brettanomyces naardenensis</name>
    <name type="common">Yeast</name>
    <dbReference type="NCBI Taxonomy" id="13370"/>
    <lineage>
        <taxon>Eukaryota</taxon>
        <taxon>Fungi</taxon>
        <taxon>Dikarya</taxon>
        <taxon>Ascomycota</taxon>
        <taxon>Saccharomycotina</taxon>
        <taxon>Pichiomycetes</taxon>
        <taxon>Pichiales</taxon>
        <taxon>Pichiaceae</taxon>
        <taxon>Brettanomyces</taxon>
    </lineage>
</organism>
<dbReference type="EMBL" id="CAACVR010000006">
    <property type="protein sequence ID" value="VEU20650.1"/>
    <property type="molecule type" value="Genomic_DNA"/>
</dbReference>
<reference evidence="1 2" key="1">
    <citation type="submission" date="2018-12" db="EMBL/GenBank/DDBJ databases">
        <authorList>
            <person name="Tiukova I."/>
            <person name="Dainat J."/>
        </authorList>
    </citation>
    <scope>NUCLEOTIDE SEQUENCE [LARGE SCALE GENOMIC DNA]</scope>
</reference>
<name>A0A448YIA3_BRENA</name>
<protein>
    <submittedName>
        <fullName evidence="1">DEKNAAC101528</fullName>
    </submittedName>
</protein>
<accession>A0A448YIA3</accession>
<gene>
    <name evidence="1" type="ORF">BRENAR_LOCUS1385</name>
</gene>
<evidence type="ECO:0000313" key="2">
    <source>
        <dbReference type="Proteomes" id="UP000290900"/>
    </source>
</evidence>
<sequence>MATSQHMEVRILTAGRQVEIRFASQVQTVPAPGMERNEAVLRVPEGRRL</sequence>
<dbReference type="Proteomes" id="UP000290900">
    <property type="component" value="Unassembled WGS sequence"/>
</dbReference>
<evidence type="ECO:0000313" key="1">
    <source>
        <dbReference type="EMBL" id="VEU20650.1"/>
    </source>
</evidence>
<keyword evidence="2" id="KW-1185">Reference proteome</keyword>